<comment type="caution">
    <text evidence="2">The sequence shown here is derived from an EMBL/GenBank/DDBJ whole genome shotgun (WGS) entry which is preliminary data.</text>
</comment>
<feature type="chain" id="PRO_5006668249" description="WAP domain-containing protein" evidence="1">
    <location>
        <begin position="22"/>
        <end position="110"/>
    </location>
</feature>
<keyword evidence="1" id="KW-0732">Signal</keyword>
<protein>
    <recommendedName>
        <fullName evidence="4">WAP domain-containing protein</fullName>
    </recommendedName>
</protein>
<evidence type="ECO:0000256" key="1">
    <source>
        <dbReference type="SAM" id="SignalP"/>
    </source>
</evidence>
<evidence type="ECO:0008006" key="4">
    <source>
        <dbReference type="Google" id="ProtNLM"/>
    </source>
</evidence>
<keyword evidence="3" id="KW-1185">Reference proteome</keyword>
<organism evidence="2 3">
    <name type="scientific">Oryctes borbonicus</name>
    <dbReference type="NCBI Taxonomy" id="1629725"/>
    <lineage>
        <taxon>Eukaryota</taxon>
        <taxon>Metazoa</taxon>
        <taxon>Ecdysozoa</taxon>
        <taxon>Arthropoda</taxon>
        <taxon>Hexapoda</taxon>
        <taxon>Insecta</taxon>
        <taxon>Pterygota</taxon>
        <taxon>Neoptera</taxon>
        <taxon>Endopterygota</taxon>
        <taxon>Coleoptera</taxon>
        <taxon>Polyphaga</taxon>
        <taxon>Scarabaeiformia</taxon>
        <taxon>Scarabaeidae</taxon>
        <taxon>Dynastinae</taxon>
        <taxon>Oryctes</taxon>
    </lineage>
</organism>
<feature type="signal peptide" evidence="1">
    <location>
        <begin position="1"/>
        <end position="21"/>
    </location>
</feature>
<evidence type="ECO:0000313" key="3">
    <source>
        <dbReference type="Proteomes" id="UP000051574"/>
    </source>
</evidence>
<reference evidence="2 3" key="1">
    <citation type="submission" date="2015-09" db="EMBL/GenBank/DDBJ databases">
        <title>Draft genome of the scarab beetle Oryctes borbonicus.</title>
        <authorList>
            <person name="Meyer J.M."/>
            <person name="Markov G.V."/>
            <person name="Baskaran P."/>
            <person name="Herrmann M."/>
            <person name="Sommer R.J."/>
            <person name="Roedelsperger C."/>
        </authorList>
    </citation>
    <scope>NUCLEOTIDE SEQUENCE [LARGE SCALE GENOMIC DNA]</scope>
    <source>
        <strain evidence="2">OB123</strain>
        <tissue evidence="2">Whole animal</tissue>
    </source>
</reference>
<gene>
    <name evidence="2" type="ORF">AMK59_5713</name>
</gene>
<proteinExistence type="predicted"/>
<dbReference type="OrthoDB" id="8187079at2759"/>
<sequence>MAKVLIFISIALLVLLIETEAQTKGCPLASKITACSPKCKDDTECFGKKCCANICNTKSCVPDHLKNQGDDGYKKSGSSATGTYCGNVKCSAFEKCELDRNTKRQRCVRS</sequence>
<name>A0A0T6AZZ9_9SCAR</name>
<dbReference type="Proteomes" id="UP000051574">
    <property type="component" value="Unassembled WGS sequence"/>
</dbReference>
<dbReference type="EMBL" id="LJIG01016430">
    <property type="protein sequence ID" value="KRT80626.1"/>
    <property type="molecule type" value="Genomic_DNA"/>
</dbReference>
<dbReference type="AlphaFoldDB" id="A0A0T6AZZ9"/>
<accession>A0A0T6AZZ9</accession>
<evidence type="ECO:0000313" key="2">
    <source>
        <dbReference type="EMBL" id="KRT80626.1"/>
    </source>
</evidence>